<dbReference type="PANTHER" id="PTHR38846">
    <property type="entry name" value="C3H1-TYPE DOMAIN-CONTAINING PROTEIN"/>
    <property type="match status" value="1"/>
</dbReference>
<proteinExistence type="predicted"/>
<reference evidence="2" key="1">
    <citation type="journal article" date="2017" name="Genome Biol.">
        <title>Comparative genomics reveals high biological diversity and specific adaptations in the industrially and medically important fungal genus Aspergillus.</title>
        <authorList>
            <person name="de Vries R.P."/>
            <person name="Riley R."/>
            <person name="Wiebenga A."/>
            <person name="Aguilar-Osorio G."/>
            <person name="Amillis S."/>
            <person name="Uchima C.A."/>
            <person name="Anderluh G."/>
            <person name="Asadollahi M."/>
            <person name="Askin M."/>
            <person name="Barry K."/>
            <person name="Battaglia E."/>
            <person name="Bayram O."/>
            <person name="Benocci T."/>
            <person name="Braus-Stromeyer S.A."/>
            <person name="Caldana C."/>
            <person name="Canovas D."/>
            <person name="Cerqueira G.C."/>
            <person name="Chen F."/>
            <person name="Chen W."/>
            <person name="Choi C."/>
            <person name="Clum A."/>
            <person name="Dos Santos R.A."/>
            <person name="Damasio A.R."/>
            <person name="Diallinas G."/>
            <person name="Emri T."/>
            <person name="Fekete E."/>
            <person name="Flipphi M."/>
            <person name="Freyberg S."/>
            <person name="Gallo A."/>
            <person name="Gournas C."/>
            <person name="Habgood R."/>
            <person name="Hainaut M."/>
            <person name="Harispe M.L."/>
            <person name="Henrissat B."/>
            <person name="Hilden K.S."/>
            <person name="Hope R."/>
            <person name="Hossain A."/>
            <person name="Karabika E."/>
            <person name="Karaffa L."/>
            <person name="Karanyi Z."/>
            <person name="Krasevec N."/>
            <person name="Kuo A."/>
            <person name="Kusch H."/>
            <person name="LaButti K."/>
            <person name="Lagendijk E.L."/>
            <person name="Lapidus A."/>
            <person name="Levasseur A."/>
            <person name="Lindquist E."/>
            <person name="Lipzen A."/>
            <person name="Logrieco A.F."/>
            <person name="MacCabe A."/>
            <person name="Maekelae M.R."/>
            <person name="Malavazi I."/>
            <person name="Melin P."/>
            <person name="Meyer V."/>
            <person name="Mielnichuk N."/>
            <person name="Miskei M."/>
            <person name="Molnar A.P."/>
            <person name="Mule G."/>
            <person name="Ngan C.Y."/>
            <person name="Orejas M."/>
            <person name="Orosz E."/>
            <person name="Ouedraogo J.P."/>
            <person name="Overkamp K.M."/>
            <person name="Park H.-S."/>
            <person name="Perrone G."/>
            <person name="Piumi F."/>
            <person name="Punt P.J."/>
            <person name="Ram A.F."/>
            <person name="Ramon A."/>
            <person name="Rauscher S."/>
            <person name="Record E."/>
            <person name="Riano-Pachon D.M."/>
            <person name="Robert V."/>
            <person name="Roehrig J."/>
            <person name="Ruller R."/>
            <person name="Salamov A."/>
            <person name="Salih N.S."/>
            <person name="Samson R.A."/>
            <person name="Sandor E."/>
            <person name="Sanguinetti M."/>
            <person name="Schuetze T."/>
            <person name="Sepcic K."/>
            <person name="Shelest E."/>
            <person name="Sherlock G."/>
            <person name="Sophianopoulou V."/>
            <person name="Squina F.M."/>
            <person name="Sun H."/>
            <person name="Susca A."/>
            <person name="Todd R.B."/>
            <person name="Tsang A."/>
            <person name="Unkles S.E."/>
            <person name="van de Wiele N."/>
            <person name="van Rossen-Uffink D."/>
            <person name="Oliveira J.V."/>
            <person name="Vesth T.C."/>
            <person name="Visser J."/>
            <person name="Yu J.-H."/>
            <person name="Zhou M."/>
            <person name="Andersen M.R."/>
            <person name="Archer D.B."/>
            <person name="Baker S.E."/>
            <person name="Benoit I."/>
            <person name="Brakhage A.A."/>
            <person name="Braus G.H."/>
            <person name="Fischer R."/>
            <person name="Frisvad J.C."/>
            <person name="Goldman G.H."/>
            <person name="Houbraken J."/>
            <person name="Oakley B."/>
            <person name="Pocsi I."/>
            <person name="Scazzocchio C."/>
            <person name="Seiboth B."/>
            <person name="vanKuyk P.A."/>
            <person name="Wortman J."/>
            <person name="Dyer P.S."/>
            <person name="Grigoriev I.V."/>
        </authorList>
    </citation>
    <scope>NUCLEOTIDE SEQUENCE [LARGE SCALE GENOMIC DNA]</scope>
    <source>
        <strain evidence="2">CBS 516.65</strain>
    </source>
</reference>
<dbReference type="EMBL" id="KV878896">
    <property type="protein sequence ID" value="OJJ84536.1"/>
    <property type="molecule type" value="Genomic_DNA"/>
</dbReference>
<dbReference type="GeneID" id="34459726"/>
<dbReference type="Proteomes" id="UP000184300">
    <property type="component" value="Unassembled WGS sequence"/>
</dbReference>
<protein>
    <submittedName>
        <fullName evidence="1">Uncharacterized protein</fullName>
    </submittedName>
</protein>
<dbReference type="VEuPathDB" id="FungiDB:ASPGLDRAFT_25231"/>
<sequence>MTTHPFFSSFPDFTPNPTFSISSDFQRLAALRNWKTNSKHRKKMWNKCMNLEYDRLIGSTLSSLQSWQRLCEEVGLGDGVRFGSIRKCKMALQSVYVNIVDLLDARRTGEKVKTFTNIEKLSQYTKQKGMMFNRNLAKQDKLLRVLLRVLI</sequence>
<accession>A0A1L9VKT9</accession>
<name>A0A1L9VKT9_ASPGL</name>
<evidence type="ECO:0000313" key="2">
    <source>
        <dbReference type="Proteomes" id="UP000184300"/>
    </source>
</evidence>
<dbReference type="STRING" id="1160497.A0A1L9VKT9"/>
<dbReference type="AlphaFoldDB" id="A0A1L9VKT9"/>
<dbReference type="RefSeq" id="XP_022401234.1">
    <property type="nucleotide sequence ID" value="XM_022543465.1"/>
</dbReference>
<dbReference type="PANTHER" id="PTHR38846:SF1">
    <property type="entry name" value="C3H1-TYPE DOMAIN-CONTAINING PROTEIN"/>
    <property type="match status" value="1"/>
</dbReference>
<keyword evidence="2" id="KW-1185">Reference proteome</keyword>
<dbReference type="OrthoDB" id="6105938at2759"/>
<evidence type="ECO:0000313" key="1">
    <source>
        <dbReference type="EMBL" id="OJJ84536.1"/>
    </source>
</evidence>
<organism evidence="1 2">
    <name type="scientific">Aspergillus glaucus CBS 516.65</name>
    <dbReference type="NCBI Taxonomy" id="1160497"/>
    <lineage>
        <taxon>Eukaryota</taxon>
        <taxon>Fungi</taxon>
        <taxon>Dikarya</taxon>
        <taxon>Ascomycota</taxon>
        <taxon>Pezizomycotina</taxon>
        <taxon>Eurotiomycetes</taxon>
        <taxon>Eurotiomycetidae</taxon>
        <taxon>Eurotiales</taxon>
        <taxon>Aspergillaceae</taxon>
        <taxon>Aspergillus</taxon>
        <taxon>Aspergillus subgen. Aspergillus</taxon>
    </lineage>
</organism>
<gene>
    <name evidence="1" type="ORF">ASPGLDRAFT_25231</name>
</gene>